<gene>
    <name evidence="1" type="ORF">J0X13_04310</name>
</gene>
<dbReference type="Proteomes" id="UP000664163">
    <property type="component" value="Unassembled WGS sequence"/>
</dbReference>
<protein>
    <submittedName>
        <fullName evidence="1">Uncharacterized protein</fullName>
    </submittedName>
</protein>
<dbReference type="EMBL" id="JAFLND010000001">
    <property type="protein sequence ID" value="MBO0329757.1"/>
    <property type="molecule type" value="Genomic_DNA"/>
</dbReference>
<keyword evidence="2" id="KW-1185">Reference proteome</keyword>
<organism evidence="1 2">
    <name type="scientific">[Muricauda] lutisoli</name>
    <dbReference type="NCBI Taxonomy" id="2816035"/>
    <lineage>
        <taxon>Bacteria</taxon>
        <taxon>Pseudomonadati</taxon>
        <taxon>Bacteroidota</taxon>
        <taxon>Flavobacteriia</taxon>
        <taxon>Flavobacteriales</taxon>
        <taxon>Flavobacteriaceae</taxon>
        <taxon>Allomuricauda</taxon>
    </lineage>
</organism>
<proteinExistence type="predicted"/>
<dbReference type="RefSeq" id="WP_207070215.1">
    <property type="nucleotide sequence ID" value="NZ_JAFLND010000001.1"/>
</dbReference>
<evidence type="ECO:0000313" key="1">
    <source>
        <dbReference type="EMBL" id="MBO0329757.1"/>
    </source>
</evidence>
<reference evidence="1 2" key="1">
    <citation type="submission" date="2021-03" db="EMBL/GenBank/DDBJ databases">
        <title>Muricauda sp. CAU 1631 isolated from Incheon.</title>
        <authorList>
            <person name="Kim W."/>
        </authorList>
    </citation>
    <scope>NUCLEOTIDE SEQUENCE [LARGE SCALE GENOMIC DNA]</scope>
    <source>
        <strain evidence="1 2">CAU 1631</strain>
    </source>
</reference>
<name>A0ABS3EVH8_9FLAO</name>
<evidence type="ECO:0000313" key="2">
    <source>
        <dbReference type="Proteomes" id="UP000664163"/>
    </source>
</evidence>
<comment type="caution">
    <text evidence="1">The sequence shown here is derived from an EMBL/GenBank/DDBJ whole genome shotgun (WGS) entry which is preliminary data.</text>
</comment>
<accession>A0ABS3EVH8</accession>
<sequence length="224" mass="26051">MENFKSLGMNQGNNEKYIGLNDHTKTTFGELLEVKGMPVAHILLQTMIKTFEQKSKVDESYRSLLENIDVFCGIACNNAWFNPNDLLDLARKKMIGDNDTIYGFTMDEFDLLDEDFVRYLWMITGVRYSENDMEHPWEMMKEFPCGYRLIDIINNVDNIFMSSLYISPDEVIEQFIERMGLECDSDWASVYTTMNEKYGMDSSEIGSIELMNLANEFFNQNEVA</sequence>